<evidence type="ECO:0000313" key="2">
    <source>
        <dbReference type="Proteomes" id="UP001500635"/>
    </source>
</evidence>
<reference evidence="2" key="1">
    <citation type="journal article" date="2019" name="Int. J. Syst. Evol. Microbiol.">
        <title>The Global Catalogue of Microorganisms (GCM) 10K type strain sequencing project: providing services to taxonomists for standard genome sequencing and annotation.</title>
        <authorList>
            <consortium name="The Broad Institute Genomics Platform"/>
            <consortium name="The Broad Institute Genome Sequencing Center for Infectious Disease"/>
            <person name="Wu L."/>
            <person name="Ma J."/>
        </authorList>
    </citation>
    <scope>NUCLEOTIDE SEQUENCE [LARGE SCALE GENOMIC DNA]</scope>
    <source>
        <strain evidence="2">JCM 17688</strain>
    </source>
</reference>
<sequence length="108" mass="12339">MRARCIRARRRRLSAPPTSRRALPLSDHVHTLRGMTPFVSRLRIHREAFRTMAHDPHWRTHALDALSRRYPPTAAKTTWLALVEAGDLAALESAVMSSDALRRVRPVI</sequence>
<keyword evidence="2" id="KW-1185">Reference proteome</keyword>
<comment type="caution">
    <text evidence="1">The sequence shown here is derived from an EMBL/GenBank/DDBJ whole genome shotgun (WGS) entry which is preliminary data.</text>
</comment>
<accession>A0ABP8KC88</accession>
<name>A0ABP8KC88_9ACTN</name>
<organism evidence="1 2">
    <name type="scientific">Tsukamurella soli</name>
    <dbReference type="NCBI Taxonomy" id="644556"/>
    <lineage>
        <taxon>Bacteria</taxon>
        <taxon>Bacillati</taxon>
        <taxon>Actinomycetota</taxon>
        <taxon>Actinomycetes</taxon>
        <taxon>Mycobacteriales</taxon>
        <taxon>Tsukamurellaceae</taxon>
        <taxon>Tsukamurella</taxon>
    </lineage>
</organism>
<dbReference type="Proteomes" id="UP001500635">
    <property type="component" value="Unassembled WGS sequence"/>
</dbReference>
<evidence type="ECO:0000313" key="1">
    <source>
        <dbReference type="EMBL" id="GAA4403718.1"/>
    </source>
</evidence>
<dbReference type="EMBL" id="BAABFR010000112">
    <property type="protein sequence ID" value="GAA4403718.1"/>
    <property type="molecule type" value="Genomic_DNA"/>
</dbReference>
<gene>
    <name evidence="1" type="ORF">GCM10023147_45510</name>
</gene>
<proteinExistence type="predicted"/>
<protein>
    <submittedName>
        <fullName evidence="1">Uncharacterized protein</fullName>
    </submittedName>
</protein>